<dbReference type="AlphaFoldDB" id="A0A7W6PYZ7"/>
<reference evidence="2 3" key="1">
    <citation type="submission" date="2020-08" db="EMBL/GenBank/DDBJ databases">
        <title>Genomic Encyclopedia of Type Strains, Phase IV (KMG-IV): sequencing the most valuable type-strain genomes for metagenomic binning, comparative biology and taxonomic classification.</title>
        <authorList>
            <person name="Goeker M."/>
        </authorList>
    </citation>
    <scope>NUCLEOTIDE SEQUENCE [LARGE SCALE GENOMIC DNA]</scope>
    <source>
        <strain evidence="2 3">DSM 19371</strain>
    </source>
</reference>
<feature type="compositionally biased region" description="Basic and acidic residues" evidence="1">
    <location>
        <begin position="1"/>
        <end position="13"/>
    </location>
</feature>
<gene>
    <name evidence="2" type="ORF">GGQ90_004616</name>
</gene>
<keyword evidence="3" id="KW-1185">Reference proteome</keyword>
<evidence type="ECO:0000256" key="1">
    <source>
        <dbReference type="SAM" id="MobiDB-lite"/>
    </source>
</evidence>
<dbReference type="EMBL" id="JACIEU010000025">
    <property type="protein sequence ID" value="MBB4150807.1"/>
    <property type="molecule type" value="Genomic_DNA"/>
</dbReference>
<proteinExistence type="predicted"/>
<organism evidence="2 3">
    <name type="scientific">Sphingobium scionense</name>
    <dbReference type="NCBI Taxonomy" id="1404341"/>
    <lineage>
        <taxon>Bacteria</taxon>
        <taxon>Pseudomonadati</taxon>
        <taxon>Pseudomonadota</taxon>
        <taxon>Alphaproteobacteria</taxon>
        <taxon>Sphingomonadales</taxon>
        <taxon>Sphingomonadaceae</taxon>
        <taxon>Sphingobium</taxon>
    </lineage>
</organism>
<accession>A0A7W6PYZ7</accession>
<evidence type="ECO:0000313" key="3">
    <source>
        <dbReference type="Proteomes" id="UP000590524"/>
    </source>
</evidence>
<evidence type="ECO:0000313" key="2">
    <source>
        <dbReference type="EMBL" id="MBB4150807.1"/>
    </source>
</evidence>
<name>A0A7W6PYZ7_9SPHN</name>
<dbReference type="Proteomes" id="UP000590524">
    <property type="component" value="Unassembled WGS sequence"/>
</dbReference>
<comment type="caution">
    <text evidence="2">The sequence shown here is derived from an EMBL/GenBank/DDBJ whole genome shotgun (WGS) entry which is preliminary data.</text>
</comment>
<protein>
    <submittedName>
        <fullName evidence="2">Uncharacterized protein</fullName>
    </submittedName>
</protein>
<feature type="region of interest" description="Disordered" evidence="1">
    <location>
        <begin position="1"/>
        <end position="30"/>
    </location>
</feature>
<sequence>MNRDSFTVRRSDAPKWPADPYGAGSSTTSQ</sequence>